<feature type="region of interest" description="Disordered" evidence="1">
    <location>
        <begin position="1"/>
        <end position="24"/>
    </location>
</feature>
<keyword evidence="3" id="KW-1185">Reference proteome</keyword>
<dbReference type="Proteomes" id="UP000796880">
    <property type="component" value="Unassembled WGS sequence"/>
</dbReference>
<feature type="compositionally biased region" description="Polar residues" evidence="1">
    <location>
        <begin position="89"/>
        <end position="105"/>
    </location>
</feature>
<sequence length="167" mass="18690">MASERRPTLSSMVIMPDQREEEVTPVPGHIAGLSAAGSGAIDNDNRFEQLLAQMEELVQSTRAQQQRNEVQEQVNRQLLEAFNAVRTPIEQQGLAQTRARSSSWERTARKREMQTEAAGRTNVVEGRTELVPEEIQGSTNRAGNLIPRRMPIWRKGGGRTGENREQG</sequence>
<reference evidence="2" key="1">
    <citation type="submission" date="2020-03" db="EMBL/GenBank/DDBJ databases">
        <title>A high-quality chromosome-level genome assembly of a woody plant with both climbing and erect habits, Rhamnella rubrinervis.</title>
        <authorList>
            <person name="Lu Z."/>
            <person name="Yang Y."/>
            <person name="Zhu X."/>
            <person name="Sun Y."/>
        </authorList>
    </citation>
    <scope>NUCLEOTIDE SEQUENCE</scope>
    <source>
        <strain evidence="2">BYM</strain>
        <tissue evidence="2">Leaf</tissue>
    </source>
</reference>
<protein>
    <submittedName>
        <fullName evidence="2">Uncharacterized protein</fullName>
    </submittedName>
</protein>
<feature type="region of interest" description="Disordered" evidence="1">
    <location>
        <begin position="89"/>
        <end position="167"/>
    </location>
</feature>
<name>A0A8K0HJV1_9ROSA</name>
<dbReference type="EMBL" id="VOIH02000002">
    <property type="protein sequence ID" value="KAF3454142.1"/>
    <property type="molecule type" value="Genomic_DNA"/>
</dbReference>
<organism evidence="2 3">
    <name type="scientific">Rhamnella rubrinervis</name>
    <dbReference type="NCBI Taxonomy" id="2594499"/>
    <lineage>
        <taxon>Eukaryota</taxon>
        <taxon>Viridiplantae</taxon>
        <taxon>Streptophyta</taxon>
        <taxon>Embryophyta</taxon>
        <taxon>Tracheophyta</taxon>
        <taxon>Spermatophyta</taxon>
        <taxon>Magnoliopsida</taxon>
        <taxon>eudicotyledons</taxon>
        <taxon>Gunneridae</taxon>
        <taxon>Pentapetalae</taxon>
        <taxon>rosids</taxon>
        <taxon>fabids</taxon>
        <taxon>Rosales</taxon>
        <taxon>Rhamnaceae</taxon>
        <taxon>rhamnoid group</taxon>
        <taxon>Rhamneae</taxon>
        <taxon>Rhamnella</taxon>
    </lineage>
</organism>
<proteinExistence type="predicted"/>
<accession>A0A8K0HJV1</accession>
<evidence type="ECO:0000313" key="2">
    <source>
        <dbReference type="EMBL" id="KAF3454142.1"/>
    </source>
</evidence>
<evidence type="ECO:0000256" key="1">
    <source>
        <dbReference type="SAM" id="MobiDB-lite"/>
    </source>
</evidence>
<gene>
    <name evidence="2" type="ORF">FNV43_RR04589</name>
</gene>
<comment type="caution">
    <text evidence="2">The sequence shown here is derived from an EMBL/GenBank/DDBJ whole genome shotgun (WGS) entry which is preliminary data.</text>
</comment>
<evidence type="ECO:0000313" key="3">
    <source>
        <dbReference type="Proteomes" id="UP000796880"/>
    </source>
</evidence>
<dbReference type="AlphaFoldDB" id="A0A8K0HJV1"/>